<organism evidence="1 2">
    <name type="scientific">Chromobacterium paludis</name>
    <dbReference type="NCBI Taxonomy" id="2605945"/>
    <lineage>
        <taxon>Bacteria</taxon>
        <taxon>Pseudomonadati</taxon>
        <taxon>Pseudomonadota</taxon>
        <taxon>Betaproteobacteria</taxon>
        <taxon>Neisseriales</taxon>
        <taxon>Chromobacteriaceae</taxon>
        <taxon>Chromobacterium</taxon>
    </lineage>
</organism>
<dbReference type="KEGG" id="chrm:FYK34_08005"/>
<dbReference type="RefSeq" id="WP_149295876.1">
    <property type="nucleotide sequence ID" value="NZ_CP043473.1"/>
</dbReference>
<proteinExistence type="predicted"/>
<gene>
    <name evidence="1" type="ORF">FYK34_08005</name>
</gene>
<keyword evidence="2" id="KW-1185">Reference proteome</keyword>
<name>A0A5C1DG37_9NEIS</name>
<reference evidence="1 2" key="1">
    <citation type="submission" date="2019-08" db="EMBL/GenBank/DDBJ databases">
        <title>Chromobacterium paludis, a novel bacterium isolated from a Maryland marsh pond.</title>
        <authorList>
            <person name="Blackburn M.B."/>
            <person name="Gundersen-Rindal D.E."/>
        </authorList>
    </citation>
    <scope>NUCLEOTIDE SEQUENCE [LARGE SCALE GENOMIC DNA]</scope>
    <source>
        <strain evidence="2">IIBBL 257-1</strain>
    </source>
</reference>
<protein>
    <submittedName>
        <fullName evidence="1">Uncharacterized protein</fullName>
    </submittedName>
</protein>
<dbReference type="EMBL" id="CP043473">
    <property type="protein sequence ID" value="QEL55513.1"/>
    <property type="molecule type" value="Genomic_DNA"/>
</dbReference>
<sequence length="383" mass="41156">MAKLPVKAYFSTDTGAPVWNRSPGSVLAILESCLVTGFNLRPCRAVSWANGVATISLDQGHGYKWPDVVELRDAVPSDANGEYRVKEAGADFIKVDCPIAITTVSAASLRRAPLGFSKPFAAGNVGVFKSQAIGSSGAYLRIDDSNPDKSNSGTPYTLIKASERMSDINTATGIFADGGITKLCNYDGSNEVAWLLIGDNQSFYLFCDYKGVNSSIKARGSFFFGDPCYATPPIAPGAACVVRPKADLESGGTTYTITTYCRYFNGSFSSASMSRGLNDVSANGSPITPNRIINIINFKDCCNKSTQDSAAIIPDIISAGGYFIGMSPGVKISSFLFPDLYYLENRYLCVHCICDNYPARSTNEIRDNSLIGCIIMDVIGPWR</sequence>
<accession>A0A5C1DG37</accession>
<dbReference type="Proteomes" id="UP000322079">
    <property type="component" value="Chromosome"/>
</dbReference>
<evidence type="ECO:0000313" key="2">
    <source>
        <dbReference type="Proteomes" id="UP000322079"/>
    </source>
</evidence>
<dbReference type="AlphaFoldDB" id="A0A5C1DG37"/>
<evidence type="ECO:0000313" key="1">
    <source>
        <dbReference type="EMBL" id="QEL55513.1"/>
    </source>
</evidence>